<evidence type="ECO:0000256" key="2">
    <source>
        <dbReference type="SAM" id="Phobius"/>
    </source>
</evidence>
<dbReference type="PANTHER" id="PTHR23411">
    <property type="entry name" value="TAPASIN"/>
    <property type="match status" value="1"/>
</dbReference>
<feature type="domain" description="Ig-like" evidence="3">
    <location>
        <begin position="18"/>
        <end position="119"/>
    </location>
</feature>
<sequence length="169" mass="19344">MYCVLLSLPEKGQKTSPPEVTIFAPSALEVQEKNKATIVCLATDFFPDHVNLIWFVNDEPRTEGVKTETPELDKTKKKYSLVSRLRITSKEWQNSNNKFKCMIKYYSEIEESHYEAEISGIECGGSAEAKETYLRRANLGKLVYILLIFKSFLYGVFVMGLKLQKKSDV</sequence>
<keyword evidence="5" id="KW-1185">Reference proteome</keyword>
<dbReference type="InterPro" id="IPR003597">
    <property type="entry name" value="Ig_C1-set"/>
</dbReference>
<dbReference type="Gene3D" id="2.60.40.10">
    <property type="entry name" value="Immunoglobulins"/>
    <property type="match status" value="1"/>
</dbReference>
<dbReference type="EMBL" id="JAIPUX010000439">
    <property type="protein sequence ID" value="KAH0628522.1"/>
    <property type="molecule type" value="Genomic_DNA"/>
</dbReference>
<accession>A0ABQ7TGB8</accession>
<organism evidence="4 5">
    <name type="scientific">Phrynosoma platyrhinos</name>
    <name type="common">Desert horned lizard</name>
    <dbReference type="NCBI Taxonomy" id="52577"/>
    <lineage>
        <taxon>Eukaryota</taxon>
        <taxon>Metazoa</taxon>
        <taxon>Chordata</taxon>
        <taxon>Craniata</taxon>
        <taxon>Vertebrata</taxon>
        <taxon>Euteleostomi</taxon>
        <taxon>Lepidosauria</taxon>
        <taxon>Squamata</taxon>
        <taxon>Bifurcata</taxon>
        <taxon>Unidentata</taxon>
        <taxon>Episquamata</taxon>
        <taxon>Toxicofera</taxon>
        <taxon>Iguania</taxon>
        <taxon>Phrynosomatidae</taxon>
        <taxon>Phrynosomatinae</taxon>
        <taxon>Phrynosoma</taxon>
    </lineage>
</organism>
<evidence type="ECO:0000259" key="3">
    <source>
        <dbReference type="PROSITE" id="PS50835"/>
    </source>
</evidence>
<proteinExistence type="predicted"/>
<dbReference type="Proteomes" id="UP000826234">
    <property type="component" value="Unassembled WGS sequence"/>
</dbReference>
<keyword evidence="1" id="KW-0393">Immunoglobulin domain</keyword>
<dbReference type="Pfam" id="PF07654">
    <property type="entry name" value="C1-set"/>
    <property type="match status" value="1"/>
</dbReference>
<evidence type="ECO:0000313" key="5">
    <source>
        <dbReference type="Proteomes" id="UP000826234"/>
    </source>
</evidence>
<gene>
    <name evidence="4" type="ORF">JD844_009832</name>
</gene>
<dbReference type="InterPro" id="IPR036179">
    <property type="entry name" value="Ig-like_dom_sf"/>
</dbReference>
<dbReference type="InterPro" id="IPR050380">
    <property type="entry name" value="Immune_Resp_Modulators"/>
</dbReference>
<protein>
    <recommendedName>
        <fullName evidence="3">Ig-like domain-containing protein</fullName>
    </recommendedName>
</protein>
<dbReference type="SMART" id="SM00407">
    <property type="entry name" value="IGc1"/>
    <property type="match status" value="1"/>
</dbReference>
<dbReference type="PROSITE" id="PS50835">
    <property type="entry name" value="IG_LIKE"/>
    <property type="match status" value="1"/>
</dbReference>
<evidence type="ECO:0000256" key="1">
    <source>
        <dbReference type="ARBA" id="ARBA00023319"/>
    </source>
</evidence>
<reference evidence="4 5" key="1">
    <citation type="journal article" date="2022" name="Gigascience">
        <title>A chromosome-level genome assembly and annotation of the desert horned lizard, Phrynosoma platyrhinos, provides insight into chromosomal rearrangements among reptiles.</title>
        <authorList>
            <person name="Koochekian N."/>
            <person name="Ascanio A."/>
            <person name="Farleigh K."/>
            <person name="Card D.C."/>
            <person name="Schield D.R."/>
            <person name="Castoe T.A."/>
            <person name="Jezkova T."/>
        </authorList>
    </citation>
    <scope>NUCLEOTIDE SEQUENCE [LARGE SCALE GENOMIC DNA]</scope>
    <source>
        <strain evidence="4">NK-2021</strain>
    </source>
</reference>
<dbReference type="InterPro" id="IPR007110">
    <property type="entry name" value="Ig-like_dom"/>
</dbReference>
<feature type="transmembrane region" description="Helical" evidence="2">
    <location>
        <begin position="142"/>
        <end position="161"/>
    </location>
</feature>
<dbReference type="InterPro" id="IPR013783">
    <property type="entry name" value="Ig-like_fold"/>
</dbReference>
<comment type="caution">
    <text evidence="4">The sequence shown here is derived from an EMBL/GenBank/DDBJ whole genome shotgun (WGS) entry which is preliminary data.</text>
</comment>
<keyword evidence="2" id="KW-0472">Membrane</keyword>
<dbReference type="SUPFAM" id="SSF48726">
    <property type="entry name" value="Immunoglobulin"/>
    <property type="match status" value="1"/>
</dbReference>
<evidence type="ECO:0000313" key="4">
    <source>
        <dbReference type="EMBL" id="KAH0628522.1"/>
    </source>
</evidence>
<keyword evidence="2" id="KW-0812">Transmembrane</keyword>
<keyword evidence="2" id="KW-1133">Transmembrane helix</keyword>
<name>A0ABQ7TGB8_PHRPL</name>